<dbReference type="InterPro" id="IPR010996">
    <property type="entry name" value="HHH_MUS81"/>
</dbReference>
<keyword evidence="8" id="KW-0460">Magnesium</keyword>
<keyword evidence="18" id="KW-1185">Reference proteome</keyword>
<evidence type="ECO:0000313" key="17">
    <source>
        <dbReference type="EMBL" id="CAK0790153.1"/>
    </source>
</evidence>
<dbReference type="Gene3D" id="3.30.210.10">
    <property type="entry name" value="DNA polymerase, thumb domain"/>
    <property type="match status" value="1"/>
</dbReference>
<dbReference type="Gene3D" id="1.10.150.20">
    <property type="entry name" value="5' to 3' exonuclease, C-terminal subdomain"/>
    <property type="match status" value="1"/>
</dbReference>
<dbReference type="Pfam" id="PF14792">
    <property type="entry name" value="DNA_pol_B_palm"/>
    <property type="match status" value="1"/>
</dbReference>
<evidence type="ECO:0000256" key="2">
    <source>
        <dbReference type="ARBA" id="ARBA00004123"/>
    </source>
</evidence>
<proteinExistence type="inferred from homology"/>
<keyword evidence="11 14" id="KW-0234">DNA repair</keyword>
<evidence type="ECO:0000256" key="12">
    <source>
        <dbReference type="ARBA" id="ARBA00023242"/>
    </source>
</evidence>
<keyword evidence="9 14" id="KW-0239">DNA-directed DNA polymerase</keyword>
<evidence type="ECO:0000259" key="16">
    <source>
        <dbReference type="SMART" id="SM00483"/>
    </source>
</evidence>
<dbReference type="PRINTS" id="PR00870">
    <property type="entry name" value="DNAPOLXBETA"/>
</dbReference>
<dbReference type="Pfam" id="PF10391">
    <property type="entry name" value="DNA_pol_lambd_f"/>
    <property type="match status" value="1"/>
</dbReference>
<dbReference type="InterPro" id="IPR037160">
    <property type="entry name" value="DNA_Pol_thumb_sf"/>
</dbReference>
<dbReference type="InterPro" id="IPR029398">
    <property type="entry name" value="PolB_thumb"/>
</dbReference>
<dbReference type="EC" id="2.7.7.7" evidence="14"/>
<evidence type="ECO:0000256" key="15">
    <source>
        <dbReference type="SAM" id="MobiDB-lite"/>
    </source>
</evidence>
<dbReference type="PANTHER" id="PTHR11276:SF42">
    <property type="entry name" value="DNA POLYMERASE BETA"/>
    <property type="match status" value="1"/>
</dbReference>
<sequence length="425" mass="46182">MACRASPPSSGCARTWTLRVSRPRLLERRGPCRQELGPAAGGRAGQGVCGDGGGSVRTAPASARAWRGGRSRRSGGWGRGRGRACSLGAGNAELADVFDEMAVQPPIRGIKGDRIRRMAYSRAADALRRHPAAILSGSEAQAIQGVGAGMARRLDEVLETGELKELAELRQDPVVISVRELRSVYGIGPKFAAELMEKHGVHSLAQLRESVEAGSVTLSAVQRVGLRLADELRIRIPRAEAQEIEVAILHARDSLAASVDGPQDLVVVICGSYRRGKAECGDIDCLITSDTYTSNSAIPRLKQATSGDLLTRFVNALRANSLITDDLASGPSKYMGVCKLPGPGRLHRRLDIRYIPRDQFYFGMLYFTGPRSLSIDMRLRAIEKGMVLNEYCLASKDDPDDRVLVGSERQIFEALQVPYKEPHER</sequence>
<keyword evidence="12 14" id="KW-0539">Nucleus</keyword>
<evidence type="ECO:0000256" key="4">
    <source>
        <dbReference type="ARBA" id="ARBA00022679"/>
    </source>
</evidence>
<comment type="catalytic activity">
    <reaction evidence="13 14">
        <text>DNA(n) + a 2'-deoxyribonucleoside 5'-triphosphate = DNA(n+1) + diphosphate</text>
        <dbReference type="Rhea" id="RHEA:22508"/>
        <dbReference type="Rhea" id="RHEA-COMP:17339"/>
        <dbReference type="Rhea" id="RHEA-COMP:17340"/>
        <dbReference type="ChEBI" id="CHEBI:33019"/>
        <dbReference type="ChEBI" id="CHEBI:61560"/>
        <dbReference type="ChEBI" id="CHEBI:173112"/>
        <dbReference type="EC" id="2.7.7.7"/>
    </reaction>
</comment>
<dbReference type="CDD" id="cd00141">
    <property type="entry name" value="NT_POLXc"/>
    <property type="match status" value="1"/>
</dbReference>
<dbReference type="InterPro" id="IPR028207">
    <property type="entry name" value="DNA_pol_B_palm_palm"/>
</dbReference>
<dbReference type="Gene3D" id="1.10.150.110">
    <property type="entry name" value="DNA polymerase beta, N-terminal domain-like"/>
    <property type="match status" value="1"/>
</dbReference>
<evidence type="ECO:0000256" key="10">
    <source>
        <dbReference type="ARBA" id="ARBA00023125"/>
    </source>
</evidence>
<evidence type="ECO:0000256" key="5">
    <source>
        <dbReference type="ARBA" id="ARBA00022695"/>
    </source>
</evidence>
<keyword evidence="6" id="KW-0479">Metal-binding</keyword>
<dbReference type="Gene3D" id="3.30.460.10">
    <property type="entry name" value="Beta Polymerase, domain 2"/>
    <property type="match status" value="1"/>
</dbReference>
<dbReference type="InterPro" id="IPR027421">
    <property type="entry name" value="DNA_pol_lamdba_lyase_dom_sf"/>
</dbReference>
<feature type="region of interest" description="Disordered" evidence="15">
    <location>
        <begin position="29"/>
        <end position="82"/>
    </location>
</feature>
<dbReference type="InterPro" id="IPR002054">
    <property type="entry name" value="DNA-dir_DNA_pol_X"/>
</dbReference>
<keyword evidence="7 14" id="KW-0227">DNA damage</keyword>
<evidence type="ECO:0000256" key="9">
    <source>
        <dbReference type="ARBA" id="ARBA00022932"/>
    </source>
</evidence>
<evidence type="ECO:0000313" key="18">
    <source>
        <dbReference type="Proteomes" id="UP001189429"/>
    </source>
</evidence>
<organism evidence="17 18">
    <name type="scientific">Prorocentrum cordatum</name>
    <dbReference type="NCBI Taxonomy" id="2364126"/>
    <lineage>
        <taxon>Eukaryota</taxon>
        <taxon>Sar</taxon>
        <taxon>Alveolata</taxon>
        <taxon>Dinophyceae</taxon>
        <taxon>Prorocentrales</taxon>
        <taxon>Prorocentraceae</taxon>
        <taxon>Prorocentrum</taxon>
    </lineage>
</organism>
<evidence type="ECO:0000256" key="7">
    <source>
        <dbReference type="ARBA" id="ARBA00022763"/>
    </source>
</evidence>
<dbReference type="InterPro" id="IPR022312">
    <property type="entry name" value="DNA_pol_X"/>
</dbReference>
<keyword evidence="10" id="KW-0238">DNA-binding</keyword>
<dbReference type="Pfam" id="PF14716">
    <property type="entry name" value="HHH_8"/>
    <property type="match status" value="1"/>
</dbReference>
<evidence type="ECO:0000256" key="11">
    <source>
        <dbReference type="ARBA" id="ARBA00023204"/>
    </source>
</evidence>
<dbReference type="SUPFAM" id="SSF81301">
    <property type="entry name" value="Nucleotidyltransferase"/>
    <property type="match status" value="1"/>
</dbReference>
<evidence type="ECO:0000256" key="14">
    <source>
        <dbReference type="RuleBase" id="RU366014"/>
    </source>
</evidence>
<evidence type="ECO:0000256" key="1">
    <source>
        <dbReference type="ARBA" id="ARBA00001946"/>
    </source>
</evidence>
<evidence type="ECO:0000256" key="6">
    <source>
        <dbReference type="ARBA" id="ARBA00022723"/>
    </source>
</evidence>
<keyword evidence="3" id="KW-0963">Cytoplasm</keyword>
<dbReference type="InterPro" id="IPR002008">
    <property type="entry name" value="DNA_pol_X_beta-like"/>
</dbReference>
<dbReference type="SUPFAM" id="SSF47802">
    <property type="entry name" value="DNA polymerase beta, N-terminal domain-like"/>
    <property type="match status" value="1"/>
</dbReference>
<dbReference type="InterPro" id="IPR018944">
    <property type="entry name" value="DNA_pol_lambd_fingers_domain"/>
</dbReference>
<evidence type="ECO:0000256" key="8">
    <source>
        <dbReference type="ARBA" id="ARBA00022842"/>
    </source>
</evidence>
<accession>A0ABN9PBD9</accession>
<feature type="domain" description="DNA-directed DNA polymerase X" evidence="16">
    <location>
        <begin position="89"/>
        <end position="425"/>
    </location>
</feature>
<comment type="cofactor">
    <cofactor evidence="1">
        <name>Mg(2+)</name>
        <dbReference type="ChEBI" id="CHEBI:18420"/>
    </cofactor>
</comment>
<dbReference type="SMART" id="SM00483">
    <property type="entry name" value="POLXc"/>
    <property type="match status" value="1"/>
</dbReference>
<evidence type="ECO:0000256" key="3">
    <source>
        <dbReference type="ARBA" id="ARBA00022490"/>
    </source>
</evidence>
<comment type="function">
    <text evidence="14">DNA polymerase that functions in several pathways of DNA repair. Involved in base excision repair (BER) responsible for repair of lesions that give rise to abasic (AP) sites in DNA. Also contributes to DNA double-strand break repair by non-homologous end joining and homologous recombination. Has both template-dependent and template-independent (terminal transferase) DNA polymerase activities. Has also a 5'-deoxyribose-5-phosphate lyase (dRP lyase) activity.</text>
</comment>
<reference evidence="17" key="1">
    <citation type="submission" date="2023-10" db="EMBL/GenBank/DDBJ databases">
        <authorList>
            <person name="Chen Y."/>
            <person name="Shah S."/>
            <person name="Dougan E. K."/>
            <person name="Thang M."/>
            <person name="Chan C."/>
        </authorList>
    </citation>
    <scope>NUCLEOTIDE SEQUENCE [LARGE SCALE GENOMIC DNA]</scope>
</reference>
<comment type="similarity">
    <text evidence="14">Belongs to the DNA polymerase type-X family.</text>
</comment>
<comment type="caution">
    <text evidence="17">The sequence shown here is derived from an EMBL/GenBank/DDBJ whole genome shotgun (WGS) entry which is preliminary data.</text>
</comment>
<dbReference type="Pfam" id="PF14791">
    <property type="entry name" value="DNA_pol_B_thumb"/>
    <property type="match status" value="1"/>
</dbReference>
<dbReference type="InterPro" id="IPR043519">
    <property type="entry name" value="NT_sf"/>
</dbReference>
<gene>
    <name evidence="17" type="ORF">PCOR1329_LOCUS1509</name>
</gene>
<comment type="subcellular location">
    <subcellularLocation>
        <location evidence="2 14">Nucleus</location>
    </subcellularLocation>
</comment>
<keyword evidence="4 14" id="KW-0808">Transferase</keyword>
<dbReference type="SUPFAM" id="SSF81585">
    <property type="entry name" value="PsbU/PolX domain-like"/>
    <property type="match status" value="1"/>
</dbReference>
<keyword evidence="5 14" id="KW-0548">Nucleotidyltransferase</keyword>
<protein>
    <recommendedName>
        <fullName evidence="14">DNA polymerase</fullName>
        <ecNumber evidence="14">2.7.7.7</ecNumber>
    </recommendedName>
</protein>
<evidence type="ECO:0000256" key="13">
    <source>
        <dbReference type="ARBA" id="ARBA00049244"/>
    </source>
</evidence>
<dbReference type="PRINTS" id="PR00869">
    <property type="entry name" value="DNAPOLX"/>
</dbReference>
<name>A0ABN9PBD9_9DINO</name>
<dbReference type="Proteomes" id="UP001189429">
    <property type="component" value="Unassembled WGS sequence"/>
</dbReference>
<dbReference type="EMBL" id="CAUYUJ010000368">
    <property type="protein sequence ID" value="CAK0790153.1"/>
    <property type="molecule type" value="Genomic_DNA"/>
</dbReference>
<dbReference type="PANTHER" id="PTHR11276">
    <property type="entry name" value="DNA POLYMERASE TYPE-X FAMILY MEMBER"/>
    <property type="match status" value="1"/>
</dbReference>
<feature type="compositionally biased region" description="Gly residues" evidence="15">
    <location>
        <begin position="39"/>
        <end position="55"/>
    </location>
</feature>